<feature type="transmembrane region" description="Helical" evidence="12">
    <location>
        <begin position="680"/>
        <end position="698"/>
    </location>
</feature>
<dbReference type="InterPro" id="IPR022646">
    <property type="entry name" value="SecD/SecF_CS"/>
</dbReference>
<evidence type="ECO:0000256" key="4">
    <source>
        <dbReference type="ARBA" id="ARBA00022692"/>
    </source>
</evidence>
<feature type="transmembrane region" description="Helical" evidence="12">
    <location>
        <begin position="7"/>
        <end position="29"/>
    </location>
</feature>
<keyword evidence="2 12" id="KW-0813">Transport</keyword>
<evidence type="ECO:0000313" key="18">
    <source>
        <dbReference type="Proteomes" id="UP000275473"/>
    </source>
</evidence>
<evidence type="ECO:0000256" key="5">
    <source>
        <dbReference type="ARBA" id="ARBA00022927"/>
    </source>
</evidence>
<evidence type="ECO:0000256" key="3">
    <source>
        <dbReference type="ARBA" id="ARBA00022475"/>
    </source>
</evidence>
<evidence type="ECO:0000256" key="9">
    <source>
        <dbReference type="ARBA" id="ARBA00059018"/>
    </source>
</evidence>
<feature type="transmembrane region" description="Helical" evidence="12">
    <location>
        <begin position="704"/>
        <end position="730"/>
    </location>
</feature>
<evidence type="ECO:0000313" key="17">
    <source>
        <dbReference type="EMBL" id="RNF40961.1"/>
    </source>
</evidence>
<feature type="domain" description="Protein export membrane protein SecD/SecF C-terminal" evidence="14">
    <location>
        <begin position="552"/>
        <end position="732"/>
    </location>
</feature>
<dbReference type="FunFam" id="1.20.1640.10:FF:000024">
    <property type="entry name" value="Multifunctional fusion protein"/>
    <property type="match status" value="1"/>
</dbReference>
<dbReference type="NCBIfam" id="TIGR01129">
    <property type="entry name" value="secD"/>
    <property type="match status" value="1"/>
</dbReference>
<dbReference type="Pfam" id="PF21760">
    <property type="entry name" value="SecD_1st"/>
    <property type="match status" value="1"/>
</dbReference>
<feature type="transmembrane region" description="Helical" evidence="12">
    <location>
        <begin position="262"/>
        <end position="280"/>
    </location>
</feature>
<dbReference type="InterPro" id="IPR022645">
    <property type="entry name" value="SecD/SecF_bac"/>
</dbReference>
<dbReference type="InterPro" id="IPR005791">
    <property type="entry name" value="SecD"/>
</dbReference>
<dbReference type="SUPFAM" id="SSF82866">
    <property type="entry name" value="Multidrug efflux transporter AcrB transmembrane domain"/>
    <property type="match status" value="2"/>
</dbReference>
<comment type="subunit">
    <text evidence="13">Forms a complex with SecD. Part of the essential Sec protein translocation apparatus which comprises SecA, SecYEG and auxiliary proteins SecDF. Other proteins may also be involved.</text>
</comment>
<feature type="transmembrane region" description="Helical" evidence="12">
    <location>
        <begin position="384"/>
        <end position="403"/>
    </location>
</feature>
<dbReference type="NCBIfam" id="TIGR00916">
    <property type="entry name" value="2A0604s01"/>
    <property type="match status" value="2"/>
</dbReference>
<comment type="similarity">
    <text evidence="10">In the C-terminal section; belongs to the SecD/SecF family. SecF subfamily.</text>
</comment>
<comment type="similarity">
    <text evidence="13">Belongs to the SecD/SecF family. SecF subfamily.</text>
</comment>
<dbReference type="EMBL" id="RIAX01000001">
    <property type="protein sequence ID" value="RNF40961.1"/>
    <property type="molecule type" value="Genomic_DNA"/>
</dbReference>
<evidence type="ECO:0000259" key="16">
    <source>
        <dbReference type="Pfam" id="PF22599"/>
    </source>
</evidence>
<feature type="transmembrane region" description="Helical" evidence="12">
    <location>
        <begin position="351"/>
        <end position="378"/>
    </location>
</feature>
<evidence type="ECO:0000259" key="14">
    <source>
        <dbReference type="Pfam" id="PF02355"/>
    </source>
</evidence>
<dbReference type="Gene3D" id="1.20.1640.10">
    <property type="entry name" value="Multidrug efflux transporter AcrB transmembrane domain"/>
    <property type="match status" value="2"/>
</dbReference>
<feature type="transmembrane region" description="Helical" evidence="12">
    <location>
        <begin position="597"/>
        <end position="618"/>
    </location>
</feature>
<dbReference type="GO" id="GO:0043952">
    <property type="term" value="P:protein transport by the Sec complex"/>
    <property type="evidence" value="ECO:0007669"/>
    <property type="project" value="UniProtKB-UniRule"/>
</dbReference>
<feature type="transmembrane region" description="Helical" evidence="12">
    <location>
        <begin position="624"/>
        <end position="645"/>
    </location>
</feature>
<dbReference type="PANTHER" id="PTHR30081">
    <property type="entry name" value="PROTEIN-EXPORT MEMBRANE PROTEIN SEC"/>
    <property type="match status" value="1"/>
</dbReference>
<feature type="transmembrane region" description="Helical" evidence="12">
    <location>
        <begin position="459"/>
        <end position="479"/>
    </location>
</feature>
<comment type="similarity">
    <text evidence="12">Belongs to the SecD/SecF family. SecD subfamily.</text>
</comment>
<dbReference type="HAMAP" id="MF_01463_B">
    <property type="entry name" value="SecD_B"/>
    <property type="match status" value="1"/>
</dbReference>
<accession>A0A3M8PCA0</accession>
<feature type="domain" description="SecDF P1 head subdomain" evidence="16">
    <location>
        <begin position="124"/>
        <end position="239"/>
    </location>
</feature>
<keyword evidence="5 12" id="KW-0653">Protein transport</keyword>
<keyword evidence="8 12" id="KW-0472">Membrane</keyword>
<name>A0A3M8PCA0_9BACL</name>
<comment type="subunit">
    <text evidence="12">Forms a complex with SecF. Part of the essential Sec protein translocation apparatus which comprises SecA, SecYEG and auxiliary proteins SecDF. Other proteins may also be involved.</text>
</comment>
<evidence type="ECO:0000256" key="10">
    <source>
        <dbReference type="ARBA" id="ARBA00060856"/>
    </source>
</evidence>
<keyword evidence="7 12" id="KW-0811">Translocation</keyword>
<dbReference type="OrthoDB" id="9805019at2"/>
<dbReference type="InterPro" id="IPR055344">
    <property type="entry name" value="SecD_SecF_C_bact"/>
</dbReference>
<keyword evidence="4 12" id="KW-0812">Transmembrane</keyword>
<dbReference type="NCBIfam" id="NF009581">
    <property type="entry name" value="PRK13024.1-1"/>
    <property type="match status" value="1"/>
</dbReference>
<keyword evidence="3 12" id="KW-1003">Cell membrane</keyword>
<feature type="transmembrane region" description="Helical" evidence="12">
    <location>
        <begin position="573"/>
        <end position="590"/>
    </location>
</feature>
<feature type="domain" description="Protein translocase subunit SecDF P1" evidence="15">
    <location>
        <begin position="66"/>
        <end position="122"/>
    </location>
</feature>
<comment type="caution">
    <text evidence="12">Lacks conserved residue(s) required for the propagation of feature annotation.</text>
</comment>
<comment type="function">
    <text evidence="9 12">Part of the Sec protein translocase complex. Interacts with the SecYEG preprotein conducting channel. SecDF uses the proton motive force (PMF) to complete protein translocation after the ATP-dependent function of SecA.</text>
</comment>
<keyword evidence="6 12" id="KW-1133">Transmembrane helix</keyword>
<dbReference type="InterPro" id="IPR048631">
    <property type="entry name" value="SecD_1st"/>
</dbReference>
<dbReference type="GO" id="GO:0005886">
    <property type="term" value="C:plasma membrane"/>
    <property type="evidence" value="ECO:0007669"/>
    <property type="project" value="UniProtKB-SubCell"/>
</dbReference>
<dbReference type="NCBIfam" id="TIGR00966">
    <property type="entry name" value="transloc_SecF"/>
    <property type="match status" value="1"/>
</dbReference>
<dbReference type="Pfam" id="PF07549">
    <property type="entry name" value="Sec_GG"/>
    <property type="match status" value="1"/>
</dbReference>
<dbReference type="InterPro" id="IPR022813">
    <property type="entry name" value="SecD/SecF_arch_bac"/>
</dbReference>
<dbReference type="Proteomes" id="UP000275473">
    <property type="component" value="Unassembled WGS sequence"/>
</dbReference>
<evidence type="ECO:0000256" key="1">
    <source>
        <dbReference type="ARBA" id="ARBA00004651"/>
    </source>
</evidence>
<dbReference type="Gene3D" id="3.30.70.3220">
    <property type="match status" value="1"/>
</dbReference>
<comment type="caution">
    <text evidence="17">The sequence shown here is derived from an EMBL/GenBank/DDBJ whole genome shotgun (WGS) entry which is preliminary data.</text>
</comment>
<protein>
    <recommendedName>
        <fullName evidence="12 13">Multifunctional fusion protein</fullName>
    </recommendedName>
    <domain>
        <recommendedName>
            <fullName evidence="12">Protein translocase subunit SecD</fullName>
        </recommendedName>
    </domain>
    <domain>
        <recommendedName>
            <fullName evidence="13">Protein-export membrane protein SecF</fullName>
        </recommendedName>
    </domain>
</protein>
<evidence type="ECO:0000256" key="2">
    <source>
        <dbReference type="ARBA" id="ARBA00022448"/>
    </source>
</evidence>
<dbReference type="AlphaFoldDB" id="A0A3M8PCA0"/>
<evidence type="ECO:0000256" key="11">
    <source>
        <dbReference type="ARBA" id="ARBA00061053"/>
    </source>
</evidence>
<evidence type="ECO:0000256" key="6">
    <source>
        <dbReference type="ARBA" id="ARBA00022989"/>
    </source>
</evidence>
<dbReference type="HAMAP" id="MF_01464_B">
    <property type="entry name" value="SecF_B"/>
    <property type="match status" value="1"/>
</dbReference>
<evidence type="ECO:0000256" key="7">
    <source>
        <dbReference type="ARBA" id="ARBA00023010"/>
    </source>
</evidence>
<proteinExistence type="inferred from homology"/>
<dbReference type="GO" id="GO:0015450">
    <property type="term" value="F:protein-transporting ATPase activity"/>
    <property type="evidence" value="ECO:0007669"/>
    <property type="project" value="InterPro"/>
</dbReference>
<keyword evidence="18" id="KW-1185">Reference proteome</keyword>
<gene>
    <name evidence="17" type="primary">secDF</name>
    <name evidence="12" type="synonym">secD</name>
    <name evidence="13" type="synonym">secF</name>
    <name evidence="17" type="ORF">EEX84_01000</name>
</gene>
<feature type="transmembrane region" description="Helical" evidence="12">
    <location>
        <begin position="311"/>
        <end position="330"/>
    </location>
</feature>
<dbReference type="FunFam" id="1.20.1640.10:FF:000004">
    <property type="entry name" value="Protein translocase subunit SecD"/>
    <property type="match status" value="1"/>
</dbReference>
<evidence type="ECO:0000259" key="15">
    <source>
        <dbReference type="Pfam" id="PF21760"/>
    </source>
</evidence>
<feature type="transmembrane region" description="Helical" evidence="12">
    <location>
        <begin position="285"/>
        <end position="305"/>
    </location>
</feature>
<sequence length="759" mass="82962">MKARGRIIAFFLLVIVLIGMIGTTSMPIAKDIKLGLDLQGGFEVLYEVTPLEGSDTEITNDVLADTTDALMNRINVLGVSEPVIQIEGEDRIRVQLAGVENQSEARELLSTEANLTFRDADDNLLMDGSDLEEGGATGTFDESGRPIVSLELKDPGKFAEITGEISQRPFGENVLVIWMDFEEGVDSYEEERLKEDPKFVSAPSVDQRINSPSVQITGAFTVEETQNFAGILNAGSLPVELEEIYSTSVGAQFGEEALDKTTFAAAVGIGLVLLFMLVFYRFPGIIAFITLSVYVFLILVIFVWIGGVLTLPGIAAIMLGVGMAVDANIITYERIREEMRTGKSVKDSFRIGARSSFSAIIDANVTTLLAAAVLFYFGTSSVKGFATLLIISILSSFLTAVWGSRLLLGLWVHSGFLDNKSGWFGLKRDKIHNLSEEKDITDLTTPFDRYDFAGNRNKFFAASLALIAAGGIVLGLFQLNLGIDFSGGTRVEVTSDSALTQAEVEEFLEETGYPSDDVVISGDESNIGVARYGDDFSQDQIEELKQAAIDEYGQEPNVSTVSNQVSIELIQNALYALAIAAVGIIIYVAFRFEWRMGVASIVALIHDTFFIVAVFSLLRLEVDITFIAAVLTIVGYSINDTIVTFDRIRENMKRMKKIEAVEQLENVVNVSLRQTLVRSVNTVMTVVLVVIALLIFGAPSITNFSIALLIGLVAGTYSSIFIAAQLWLVLKKKELNKKGPIDIEKKEEKTKWGSDEPVV</sequence>
<reference evidence="17 18" key="1">
    <citation type="journal article" date="2018" name="Int. J. Syst. Evol. Microbiol.">
        <title>Planococcus salinus sp. nov., a moderately halophilic bacterium isolated from a saline-alkali soil.</title>
        <authorList>
            <person name="Gan L."/>
        </authorList>
    </citation>
    <scope>NUCLEOTIDE SEQUENCE [LARGE SCALE GENOMIC DNA]</scope>
    <source>
        <strain evidence="17 18">LCB217</strain>
    </source>
</reference>
<comment type="subcellular location">
    <subcellularLocation>
        <location evidence="1 12">Cell membrane</location>
        <topology evidence="1 12">Multi-pass membrane protein</topology>
    </subcellularLocation>
</comment>
<feature type="domain" description="Protein export membrane protein SecD/SecF C-terminal" evidence="14">
    <location>
        <begin position="241"/>
        <end position="402"/>
    </location>
</feature>
<dbReference type="RefSeq" id="WP_123163711.1">
    <property type="nucleotide sequence ID" value="NZ_RIAX01000001.1"/>
</dbReference>
<dbReference type="InterPro" id="IPR048634">
    <property type="entry name" value="SecD_SecF_C"/>
</dbReference>
<dbReference type="PANTHER" id="PTHR30081:SF1">
    <property type="entry name" value="PROTEIN TRANSLOCASE SUBUNIT SECD"/>
    <property type="match status" value="1"/>
</dbReference>
<evidence type="ECO:0000256" key="13">
    <source>
        <dbReference type="HAMAP-Rule" id="MF_01464"/>
    </source>
</evidence>
<dbReference type="GO" id="GO:0065002">
    <property type="term" value="P:intracellular protein transmembrane transport"/>
    <property type="evidence" value="ECO:0007669"/>
    <property type="project" value="UniProtKB-UniRule"/>
</dbReference>
<dbReference type="InterPro" id="IPR054384">
    <property type="entry name" value="SecDF_P1_head"/>
</dbReference>
<dbReference type="Pfam" id="PF22599">
    <property type="entry name" value="SecDF_P1_head"/>
    <property type="match status" value="1"/>
</dbReference>
<dbReference type="PRINTS" id="PR01755">
    <property type="entry name" value="SECFTRNLCASE"/>
</dbReference>
<evidence type="ECO:0000256" key="8">
    <source>
        <dbReference type="ARBA" id="ARBA00023136"/>
    </source>
</evidence>
<dbReference type="Pfam" id="PF02355">
    <property type="entry name" value="SecD_SecF_C"/>
    <property type="match status" value="2"/>
</dbReference>
<dbReference type="GO" id="GO:0006605">
    <property type="term" value="P:protein targeting"/>
    <property type="evidence" value="ECO:0007669"/>
    <property type="project" value="UniProtKB-UniRule"/>
</dbReference>
<dbReference type="InterPro" id="IPR005665">
    <property type="entry name" value="SecF_bac"/>
</dbReference>
<comment type="similarity">
    <text evidence="11">In the N-terminal section; belongs to the SecD/SecF family. SecD subfamily.</text>
</comment>
<organism evidence="17 18">
    <name type="scientific">Planococcus salinus</name>
    <dbReference type="NCBI Taxonomy" id="1848460"/>
    <lineage>
        <taxon>Bacteria</taxon>
        <taxon>Bacillati</taxon>
        <taxon>Bacillota</taxon>
        <taxon>Bacilli</taxon>
        <taxon>Bacillales</taxon>
        <taxon>Caryophanaceae</taxon>
        <taxon>Planococcus</taxon>
    </lineage>
</organism>
<evidence type="ECO:0000256" key="12">
    <source>
        <dbReference type="HAMAP-Rule" id="MF_01463"/>
    </source>
</evidence>